<protein>
    <submittedName>
        <fullName evidence="1">Uncharacterized protein</fullName>
    </submittedName>
</protein>
<dbReference type="EMBL" id="KI669196">
    <property type="protein sequence ID" value="ETN68806.1"/>
    <property type="molecule type" value="Genomic_DNA"/>
</dbReference>
<gene>
    <name evidence="1" type="ORF">NECAME_15617</name>
</gene>
<evidence type="ECO:0000313" key="1">
    <source>
        <dbReference type="EMBL" id="ETN68806.1"/>
    </source>
</evidence>
<organism evidence="1 2">
    <name type="scientific">Necator americanus</name>
    <name type="common">Human hookworm</name>
    <dbReference type="NCBI Taxonomy" id="51031"/>
    <lineage>
        <taxon>Eukaryota</taxon>
        <taxon>Metazoa</taxon>
        <taxon>Ecdysozoa</taxon>
        <taxon>Nematoda</taxon>
        <taxon>Chromadorea</taxon>
        <taxon>Rhabditida</taxon>
        <taxon>Rhabditina</taxon>
        <taxon>Rhabditomorpha</taxon>
        <taxon>Strongyloidea</taxon>
        <taxon>Ancylostomatidae</taxon>
        <taxon>Bunostominae</taxon>
        <taxon>Necator</taxon>
    </lineage>
</organism>
<keyword evidence="2" id="KW-1185">Reference proteome</keyword>
<sequence length="61" mass="7102">MKGGESRTPVQHYIGNSIKELDFRLNFINVPKDPPRDLLVWVIFEPNASVSEFQGRHFNIF</sequence>
<accession>W2SIY2</accession>
<evidence type="ECO:0000313" key="2">
    <source>
        <dbReference type="Proteomes" id="UP000053676"/>
    </source>
</evidence>
<dbReference type="AlphaFoldDB" id="W2SIY2"/>
<name>W2SIY2_NECAM</name>
<dbReference type="KEGG" id="nai:NECAME_15617"/>
<reference evidence="2" key="1">
    <citation type="journal article" date="2014" name="Nat. Genet.">
        <title>Genome of the human hookworm Necator americanus.</title>
        <authorList>
            <person name="Tang Y.T."/>
            <person name="Gao X."/>
            <person name="Rosa B.A."/>
            <person name="Abubucker S."/>
            <person name="Hallsworth-Pepin K."/>
            <person name="Martin J."/>
            <person name="Tyagi R."/>
            <person name="Heizer E."/>
            <person name="Zhang X."/>
            <person name="Bhonagiri-Palsikar V."/>
            <person name="Minx P."/>
            <person name="Warren W.C."/>
            <person name="Wang Q."/>
            <person name="Zhan B."/>
            <person name="Hotez P.J."/>
            <person name="Sternberg P.W."/>
            <person name="Dougall A."/>
            <person name="Gaze S.T."/>
            <person name="Mulvenna J."/>
            <person name="Sotillo J."/>
            <person name="Ranganathan S."/>
            <person name="Rabelo E.M."/>
            <person name="Wilson R.K."/>
            <person name="Felgner P.L."/>
            <person name="Bethony J."/>
            <person name="Hawdon J.M."/>
            <person name="Gasser R.B."/>
            <person name="Loukas A."/>
            <person name="Mitreva M."/>
        </authorList>
    </citation>
    <scope>NUCLEOTIDE SEQUENCE [LARGE SCALE GENOMIC DNA]</scope>
</reference>
<proteinExistence type="predicted"/>
<dbReference type="Proteomes" id="UP000053676">
    <property type="component" value="Unassembled WGS sequence"/>
</dbReference>